<keyword evidence="1" id="KW-0238">DNA-binding</keyword>
<reference evidence="3" key="1">
    <citation type="submission" date="2020-08" db="EMBL/GenBank/DDBJ databases">
        <title>Genome public.</title>
        <authorList>
            <person name="Liu C."/>
            <person name="Sun Q."/>
        </authorList>
    </citation>
    <scope>NUCLEOTIDE SEQUENCE</scope>
    <source>
        <strain evidence="3">NSJ-23</strain>
    </source>
</reference>
<gene>
    <name evidence="3" type="ORF">H8S11_07150</name>
</gene>
<name>A0A8J6M334_9FIRM</name>
<dbReference type="AlphaFoldDB" id="A0A8J6M334"/>
<dbReference type="InterPro" id="IPR010982">
    <property type="entry name" value="Lambda_DNA-bd_dom_sf"/>
</dbReference>
<dbReference type="CDD" id="cd00093">
    <property type="entry name" value="HTH_XRE"/>
    <property type="match status" value="1"/>
</dbReference>
<dbReference type="Pfam" id="PF01381">
    <property type="entry name" value="HTH_3"/>
    <property type="match status" value="1"/>
</dbReference>
<evidence type="ECO:0000313" key="4">
    <source>
        <dbReference type="Proteomes" id="UP000628736"/>
    </source>
</evidence>
<dbReference type="EMBL" id="JACOPO010000004">
    <property type="protein sequence ID" value="MBC5722585.1"/>
    <property type="molecule type" value="Genomic_DNA"/>
</dbReference>
<protein>
    <submittedName>
        <fullName evidence="3">Helix-turn-helix transcriptional regulator</fullName>
    </submittedName>
</protein>
<feature type="domain" description="HTH cro/C1-type" evidence="2">
    <location>
        <begin position="11"/>
        <end position="65"/>
    </location>
</feature>
<comment type="caution">
    <text evidence="3">The sequence shown here is derived from an EMBL/GenBank/DDBJ whole genome shotgun (WGS) entry which is preliminary data.</text>
</comment>
<evidence type="ECO:0000256" key="1">
    <source>
        <dbReference type="ARBA" id="ARBA00023125"/>
    </source>
</evidence>
<sequence length="84" mass="9343">MLHKDIFCIRVKKLRKGRGEQQKDLAEAIGAAQVSISDIENGRKATSFDKLAAICRHYNVSADYLLGLTDEARPLDPEKKEGTV</sequence>
<accession>A0A8J6M334</accession>
<dbReference type="Gene3D" id="1.10.260.40">
    <property type="entry name" value="lambda repressor-like DNA-binding domains"/>
    <property type="match status" value="1"/>
</dbReference>
<evidence type="ECO:0000259" key="2">
    <source>
        <dbReference type="PROSITE" id="PS50943"/>
    </source>
</evidence>
<dbReference type="InterPro" id="IPR001387">
    <property type="entry name" value="Cro/C1-type_HTH"/>
</dbReference>
<evidence type="ECO:0000313" key="3">
    <source>
        <dbReference type="EMBL" id="MBC5722585.1"/>
    </source>
</evidence>
<proteinExistence type="predicted"/>
<dbReference type="PROSITE" id="PS50943">
    <property type="entry name" value="HTH_CROC1"/>
    <property type="match status" value="1"/>
</dbReference>
<keyword evidence="4" id="KW-1185">Reference proteome</keyword>
<organism evidence="3 4">
    <name type="scientific">Flintibacter hominis</name>
    <dbReference type="NCBI Taxonomy" id="2763048"/>
    <lineage>
        <taxon>Bacteria</taxon>
        <taxon>Bacillati</taxon>
        <taxon>Bacillota</taxon>
        <taxon>Clostridia</taxon>
        <taxon>Eubacteriales</taxon>
        <taxon>Flintibacter</taxon>
    </lineage>
</organism>
<dbReference type="SUPFAM" id="SSF47413">
    <property type="entry name" value="lambda repressor-like DNA-binding domains"/>
    <property type="match status" value="1"/>
</dbReference>
<dbReference type="PANTHER" id="PTHR46558">
    <property type="entry name" value="TRACRIPTIONAL REGULATORY PROTEIN-RELATED-RELATED"/>
    <property type="match status" value="1"/>
</dbReference>
<dbReference type="GO" id="GO:0003677">
    <property type="term" value="F:DNA binding"/>
    <property type="evidence" value="ECO:0007669"/>
    <property type="project" value="UniProtKB-KW"/>
</dbReference>
<dbReference type="PANTHER" id="PTHR46558:SF11">
    <property type="entry name" value="HTH-TYPE TRANSCRIPTIONAL REGULATOR XRE"/>
    <property type="match status" value="1"/>
</dbReference>
<dbReference type="SMART" id="SM00530">
    <property type="entry name" value="HTH_XRE"/>
    <property type="match status" value="1"/>
</dbReference>
<dbReference type="Proteomes" id="UP000628736">
    <property type="component" value="Unassembled WGS sequence"/>
</dbReference>